<dbReference type="Pfam" id="PF13289">
    <property type="entry name" value="SIR2_2"/>
    <property type="match status" value="1"/>
</dbReference>
<reference evidence="1 2" key="1">
    <citation type="submission" date="2019-02" db="EMBL/GenBank/DDBJ databases">
        <title>Deep-cultivation of Planctomycetes and their phenomic and genomic characterization uncovers novel biology.</title>
        <authorList>
            <person name="Wiegand S."/>
            <person name="Jogler M."/>
            <person name="Boedeker C."/>
            <person name="Pinto D."/>
            <person name="Vollmers J."/>
            <person name="Rivas-Marin E."/>
            <person name="Kohn T."/>
            <person name="Peeters S.H."/>
            <person name="Heuer A."/>
            <person name="Rast P."/>
            <person name="Oberbeckmann S."/>
            <person name="Bunk B."/>
            <person name="Jeske O."/>
            <person name="Meyerdierks A."/>
            <person name="Storesund J.E."/>
            <person name="Kallscheuer N."/>
            <person name="Luecker S."/>
            <person name="Lage O.M."/>
            <person name="Pohl T."/>
            <person name="Merkel B.J."/>
            <person name="Hornburger P."/>
            <person name="Mueller R.-W."/>
            <person name="Bruemmer F."/>
            <person name="Labrenz M."/>
            <person name="Spormann A.M."/>
            <person name="Op den Camp H."/>
            <person name="Overmann J."/>
            <person name="Amann R."/>
            <person name="Jetten M.S.M."/>
            <person name="Mascher T."/>
            <person name="Medema M.H."/>
            <person name="Devos D.P."/>
            <person name="Kaster A.-K."/>
            <person name="Ovreas L."/>
            <person name="Rohde M."/>
            <person name="Galperin M.Y."/>
            <person name="Jogler C."/>
        </authorList>
    </citation>
    <scope>NUCLEOTIDE SEQUENCE [LARGE SCALE GENOMIC DNA]</scope>
    <source>
        <strain evidence="1 2">ETA_A1</strain>
    </source>
</reference>
<protein>
    <submittedName>
        <fullName evidence="1">Uncharacterized protein</fullName>
    </submittedName>
</protein>
<dbReference type="AlphaFoldDB" id="A0A517XLS2"/>
<dbReference type="EMBL" id="CP036273">
    <property type="protein sequence ID" value="QDU18460.1"/>
    <property type="molecule type" value="Genomic_DNA"/>
</dbReference>
<dbReference type="RefSeq" id="WP_145233768.1">
    <property type="nucleotide sequence ID" value="NZ_CP036273.1"/>
</dbReference>
<name>A0A517XLS2_9BACT</name>
<dbReference type="Proteomes" id="UP000319576">
    <property type="component" value="Chromosome"/>
</dbReference>
<dbReference type="OrthoDB" id="530017at2"/>
<gene>
    <name evidence="1" type="ORF">ETAA1_03480</name>
</gene>
<organism evidence="1 2">
    <name type="scientific">Urbifossiella limnaea</name>
    <dbReference type="NCBI Taxonomy" id="2528023"/>
    <lineage>
        <taxon>Bacteria</taxon>
        <taxon>Pseudomonadati</taxon>
        <taxon>Planctomycetota</taxon>
        <taxon>Planctomycetia</taxon>
        <taxon>Gemmatales</taxon>
        <taxon>Gemmataceae</taxon>
        <taxon>Urbifossiella</taxon>
    </lineage>
</organism>
<dbReference type="InterPro" id="IPR029035">
    <property type="entry name" value="DHS-like_NAD/FAD-binding_dom"/>
</dbReference>
<evidence type="ECO:0000313" key="2">
    <source>
        <dbReference type="Proteomes" id="UP000319576"/>
    </source>
</evidence>
<dbReference type="SUPFAM" id="SSF52467">
    <property type="entry name" value="DHS-like NAD/FAD-binding domain"/>
    <property type="match status" value="1"/>
</dbReference>
<proteinExistence type="predicted"/>
<accession>A0A517XLS2</accession>
<dbReference type="Gene3D" id="3.40.50.1220">
    <property type="entry name" value="TPP-binding domain"/>
    <property type="match status" value="1"/>
</dbReference>
<evidence type="ECO:0000313" key="1">
    <source>
        <dbReference type="EMBL" id="QDU18460.1"/>
    </source>
</evidence>
<keyword evidence="2" id="KW-1185">Reference proteome</keyword>
<dbReference type="KEGG" id="uli:ETAA1_03480"/>
<sequence length="581" mass="64328">MVDPLDALAFSMSTSKGVYALLLGSGVSRSASIPTGWDIILDLVRKLAKLQGADPEPDPEKWFVTTFGEAPSYSVLLDKLGKTGAERQAVLKGYIEPTEEDREAGRKAPTRAHRGIAELAAGGHVKVILTTNFDRLMESALEGAGVTPQVIASPDAVAGMTPLPHGPVTVIKLHGDYLDARIKNTIEELETYDTHTNRLLDRVLDEYGMVVSGWSGEWDTALRAAIERCPNRRYATYWNAFREPTGRGAELVRLRAAQVVPNLDADTFFTRLAEKVKALEDYSRPHPLSTAAAVSALKRYIPEPVHRIRLAELVATEANSVTQYMRETHVPPQDRLTFPAAAARAEVVGSRSETVVHLLAAGGYWGAPEQVGLWVDAIERLSGAVVPTPGFSYPSWEGLRLLPALLGWYACGLGALAAKKYTVLRALLYDVRLDLAGREVLPVTLALDPYKVVHKDVGDAYWMPERKHTPVNEWLHRVLKPAVRPYMATDGAYDQLFDRYELLRTLVESEGSKIFSPSRFWYQHNQGMPKNAVNDLLAEVEQQGKHWGGFLGGLFSSKRENFDKAWRAVMEQMQNSGVGYR</sequence>